<gene>
    <name evidence="1" type="ORF">F4821DRAFT_100485</name>
</gene>
<sequence>MADLPSLLEARYGATSTGSAAPPVSPTTANPTLETLLQHKSVRNFLPDPLAPGTLELLTAAAQSAATSSNLQTWSAVAITTPDLKSQAATLCGDQEFIRAAPLFIIFCADLARLTTTCAQHGTPGTGLEFLEMYTMAAIDASLAAQNAVVAAESLGLGVCYVGAARNRPRELASLLSLPPRVVALFGLAVGRPDPEAPPATVKPRLPQEEVVRQETWGGAGGEGAAQHQQQEEQAAKLAAYDEALADFNAKQGRGDAPVWTYRSAHRIATVESLHGRDIFRDVLEERGFELR</sequence>
<reference evidence="1 2" key="1">
    <citation type="journal article" date="2022" name="New Phytol.">
        <title>Ecological generalism drives hyperdiversity of secondary metabolite gene clusters in xylarialean endophytes.</title>
        <authorList>
            <person name="Franco M.E.E."/>
            <person name="Wisecaver J.H."/>
            <person name="Arnold A.E."/>
            <person name="Ju Y.M."/>
            <person name="Slot J.C."/>
            <person name="Ahrendt S."/>
            <person name="Moore L.P."/>
            <person name="Eastman K.E."/>
            <person name="Scott K."/>
            <person name="Konkel Z."/>
            <person name="Mondo S.J."/>
            <person name="Kuo A."/>
            <person name="Hayes R.D."/>
            <person name="Haridas S."/>
            <person name="Andreopoulos B."/>
            <person name="Riley R."/>
            <person name="LaButti K."/>
            <person name="Pangilinan J."/>
            <person name="Lipzen A."/>
            <person name="Amirebrahimi M."/>
            <person name="Yan J."/>
            <person name="Adam C."/>
            <person name="Keymanesh K."/>
            <person name="Ng V."/>
            <person name="Louie K."/>
            <person name="Northen T."/>
            <person name="Drula E."/>
            <person name="Henrissat B."/>
            <person name="Hsieh H.M."/>
            <person name="Youens-Clark K."/>
            <person name="Lutzoni F."/>
            <person name="Miadlikowska J."/>
            <person name="Eastwood D.C."/>
            <person name="Hamelin R.C."/>
            <person name="Grigoriev I.V."/>
            <person name="U'Ren J.M."/>
        </authorList>
    </citation>
    <scope>NUCLEOTIDE SEQUENCE [LARGE SCALE GENOMIC DNA]</scope>
    <source>
        <strain evidence="1 2">ER1909</strain>
    </source>
</reference>
<evidence type="ECO:0000313" key="2">
    <source>
        <dbReference type="Proteomes" id="UP001497680"/>
    </source>
</evidence>
<keyword evidence="2" id="KW-1185">Reference proteome</keyword>
<accession>A0ACC0D5L3</accession>
<comment type="caution">
    <text evidence="1">The sequence shown here is derived from an EMBL/GenBank/DDBJ whole genome shotgun (WGS) entry which is preliminary data.</text>
</comment>
<evidence type="ECO:0000313" key="1">
    <source>
        <dbReference type="EMBL" id="KAI6087848.1"/>
    </source>
</evidence>
<protein>
    <submittedName>
        <fullName evidence="1">Nitroreductase</fullName>
    </submittedName>
</protein>
<proteinExistence type="predicted"/>
<dbReference type="Proteomes" id="UP001497680">
    <property type="component" value="Unassembled WGS sequence"/>
</dbReference>
<dbReference type="EMBL" id="MU394305">
    <property type="protein sequence ID" value="KAI6087848.1"/>
    <property type="molecule type" value="Genomic_DNA"/>
</dbReference>
<name>A0ACC0D5L3_9PEZI</name>
<organism evidence="1 2">
    <name type="scientific">Hypoxylon rubiginosum</name>
    <dbReference type="NCBI Taxonomy" id="110542"/>
    <lineage>
        <taxon>Eukaryota</taxon>
        <taxon>Fungi</taxon>
        <taxon>Dikarya</taxon>
        <taxon>Ascomycota</taxon>
        <taxon>Pezizomycotina</taxon>
        <taxon>Sordariomycetes</taxon>
        <taxon>Xylariomycetidae</taxon>
        <taxon>Xylariales</taxon>
        <taxon>Hypoxylaceae</taxon>
        <taxon>Hypoxylon</taxon>
    </lineage>
</organism>